<organism evidence="1 2">
    <name type="scientific">Bradyrhizobium quebecense</name>
    <dbReference type="NCBI Taxonomy" id="2748629"/>
    <lineage>
        <taxon>Bacteria</taxon>
        <taxon>Pseudomonadati</taxon>
        <taxon>Pseudomonadota</taxon>
        <taxon>Alphaproteobacteria</taxon>
        <taxon>Hyphomicrobiales</taxon>
        <taxon>Nitrobacteraceae</taxon>
        <taxon>Bradyrhizobium</taxon>
    </lineage>
</organism>
<evidence type="ECO:0000313" key="1">
    <source>
        <dbReference type="EMBL" id="MBO1433006.1"/>
    </source>
</evidence>
<dbReference type="RefSeq" id="WP_207835330.1">
    <property type="nucleotide sequence ID" value="NZ_CP088282.1"/>
</dbReference>
<sequence length="53" mass="6125">MAPFGRDLELAVIEGNAIHKLVFPCRRIPGGWVKAETAERIMVQPTHWRAWIR</sequence>
<dbReference type="EMBL" id="JAGEPA010000001">
    <property type="protein sequence ID" value="MBO1433006.1"/>
    <property type="molecule type" value="Genomic_DNA"/>
</dbReference>
<comment type="caution">
    <text evidence="1">The sequence shown here is derived from an EMBL/GenBank/DDBJ whole genome shotgun (WGS) entry which is preliminary data.</text>
</comment>
<gene>
    <name evidence="1" type="ORF">J4P68_27545</name>
</gene>
<reference evidence="1" key="1">
    <citation type="journal article" date="2021" name="Int. J. Syst. Evol. Microbiol.">
        <title>Bradyrhizobium septentrionale sp. nov. (sv. septentrionale) and Bradyrhizobium quebecense sp. nov. (sv. septentrionale) associated with legumes native to Canada possess rearranged symbiosis genes and numerous insertion sequences.</title>
        <authorList>
            <person name="Bromfield E.S.P."/>
            <person name="Cloutier S."/>
        </authorList>
    </citation>
    <scope>NUCLEOTIDE SEQUENCE</scope>
    <source>
        <strain evidence="1">12S5</strain>
    </source>
</reference>
<evidence type="ECO:0000313" key="2">
    <source>
        <dbReference type="Proteomes" id="UP000692816"/>
    </source>
</evidence>
<dbReference type="Proteomes" id="UP000692816">
    <property type="component" value="Unassembled WGS sequence"/>
</dbReference>
<protein>
    <submittedName>
        <fullName evidence="1">Uncharacterized protein</fullName>
    </submittedName>
</protein>
<accession>A0ABS3MNF9</accession>
<proteinExistence type="predicted"/>
<keyword evidence="2" id="KW-1185">Reference proteome</keyword>
<name>A0ABS3MNF9_9BRAD</name>